<dbReference type="CDD" id="cd00096">
    <property type="entry name" value="Ig"/>
    <property type="match status" value="1"/>
</dbReference>
<evidence type="ECO:0000259" key="3">
    <source>
        <dbReference type="PROSITE" id="PS50835"/>
    </source>
</evidence>
<protein>
    <recommendedName>
        <fullName evidence="2">Platelet-derived growth factor receptor-like protein</fullName>
    </recommendedName>
</protein>
<dbReference type="EMBL" id="NEVH01023957">
    <property type="protein sequence ID" value="PNF17807.1"/>
    <property type="molecule type" value="Genomic_DNA"/>
</dbReference>
<dbReference type="SUPFAM" id="SSF48726">
    <property type="entry name" value="Immunoglobulin"/>
    <property type="match status" value="4"/>
</dbReference>
<dbReference type="InterPro" id="IPR036179">
    <property type="entry name" value="Ig-like_dom_sf"/>
</dbReference>
<name>A0A2J7PNA9_9NEOP</name>
<keyword evidence="5" id="KW-1185">Reference proteome</keyword>
<dbReference type="Gene3D" id="2.60.40.10">
    <property type="entry name" value="Immunoglobulins"/>
    <property type="match status" value="4"/>
</dbReference>
<dbReference type="PROSITE" id="PS50835">
    <property type="entry name" value="IG_LIKE"/>
    <property type="match status" value="2"/>
</dbReference>
<dbReference type="PANTHER" id="PTHR15360">
    <property type="entry name" value="PLATELET-DERIVED GROWTH FACTOR RECEPTOR LIKE"/>
    <property type="match status" value="1"/>
</dbReference>
<dbReference type="PANTHER" id="PTHR15360:SF4">
    <property type="entry name" value="PROTEIN KINASE DOMAIN-CONTAINING PROTEIN"/>
    <property type="match status" value="1"/>
</dbReference>
<evidence type="ECO:0000256" key="1">
    <source>
        <dbReference type="ARBA" id="ARBA00011360"/>
    </source>
</evidence>
<gene>
    <name evidence="4" type="ORF">B7P43_G06912</name>
</gene>
<dbReference type="Pfam" id="PF00047">
    <property type="entry name" value="ig"/>
    <property type="match status" value="1"/>
</dbReference>
<accession>A0A2J7PNA9</accession>
<feature type="non-terminal residue" evidence="4">
    <location>
        <position position="522"/>
    </location>
</feature>
<dbReference type="InterPro" id="IPR042495">
    <property type="entry name" value="PDGFRL"/>
</dbReference>
<organism evidence="4 5">
    <name type="scientific">Cryptotermes secundus</name>
    <dbReference type="NCBI Taxonomy" id="105785"/>
    <lineage>
        <taxon>Eukaryota</taxon>
        <taxon>Metazoa</taxon>
        <taxon>Ecdysozoa</taxon>
        <taxon>Arthropoda</taxon>
        <taxon>Hexapoda</taxon>
        <taxon>Insecta</taxon>
        <taxon>Pterygota</taxon>
        <taxon>Neoptera</taxon>
        <taxon>Polyneoptera</taxon>
        <taxon>Dictyoptera</taxon>
        <taxon>Blattodea</taxon>
        <taxon>Blattoidea</taxon>
        <taxon>Termitoidae</taxon>
        <taxon>Kalotermitidae</taxon>
        <taxon>Cryptotermitinae</taxon>
        <taxon>Cryptotermes</taxon>
    </lineage>
</organism>
<evidence type="ECO:0000256" key="2">
    <source>
        <dbReference type="ARBA" id="ARBA00019671"/>
    </source>
</evidence>
<dbReference type="SMART" id="SM00409">
    <property type="entry name" value="IG"/>
    <property type="match status" value="4"/>
</dbReference>
<dbReference type="OrthoDB" id="6077854at2759"/>
<reference evidence="4 5" key="1">
    <citation type="submission" date="2017-12" db="EMBL/GenBank/DDBJ databases">
        <title>Hemimetabolous genomes reveal molecular basis of termite eusociality.</title>
        <authorList>
            <person name="Harrison M.C."/>
            <person name="Jongepier E."/>
            <person name="Robertson H.M."/>
            <person name="Arning N."/>
            <person name="Bitard-Feildel T."/>
            <person name="Chao H."/>
            <person name="Childers C.P."/>
            <person name="Dinh H."/>
            <person name="Doddapaneni H."/>
            <person name="Dugan S."/>
            <person name="Gowin J."/>
            <person name="Greiner C."/>
            <person name="Han Y."/>
            <person name="Hu H."/>
            <person name="Hughes D.S.T."/>
            <person name="Huylmans A.-K."/>
            <person name="Kemena C."/>
            <person name="Kremer L.P.M."/>
            <person name="Lee S.L."/>
            <person name="Lopez-Ezquerra A."/>
            <person name="Mallet L."/>
            <person name="Monroy-Kuhn J.M."/>
            <person name="Moser A."/>
            <person name="Murali S.C."/>
            <person name="Muzny D.M."/>
            <person name="Otani S."/>
            <person name="Piulachs M.-D."/>
            <person name="Poelchau M."/>
            <person name="Qu J."/>
            <person name="Schaub F."/>
            <person name="Wada-Katsumata A."/>
            <person name="Worley K.C."/>
            <person name="Xie Q."/>
            <person name="Ylla G."/>
            <person name="Poulsen M."/>
            <person name="Gibbs R.A."/>
            <person name="Schal C."/>
            <person name="Richards S."/>
            <person name="Belles X."/>
            <person name="Korb J."/>
            <person name="Bornberg-Bauer E."/>
        </authorList>
    </citation>
    <scope>NUCLEOTIDE SEQUENCE [LARGE SCALE GENOMIC DNA]</scope>
    <source>
        <tissue evidence="4">Whole body</tissue>
    </source>
</reference>
<comment type="caution">
    <text evidence="4">The sequence shown here is derived from an EMBL/GenBank/DDBJ whole genome shotgun (WGS) entry which is preliminary data.</text>
</comment>
<dbReference type="InParanoid" id="A0A2J7PNA9"/>
<dbReference type="PIRSF" id="PIRSF000615">
    <property type="entry name" value="TyrPK_CSF1-R"/>
    <property type="match status" value="1"/>
</dbReference>
<dbReference type="STRING" id="105785.A0A2J7PNA9"/>
<sequence length="522" mass="58698">MTDKAESDVEFSHTTGNKYKTRLIIKGVQYADTGYYYCVSNDTAECRLQMEGVHSKYIYVKDDENLLAMDSFCHINAELQGNTVLPCRPTSPDIKITLFKDERSLSLGKQKDSDMRIAYKSTTGFILENISVSDSGTYMCKTDSGSVLLATVVLKVNERKRMYVMKPVITGPEPRVVRKGKDMVLECKGFAQKGVKFQVMWHKSKELLNASQKSCTEHGYDCIVTVLRIKNVTEDDGGNYSCVIKDKYNNKKKKTRTVEVIGEKEVGITLKSDSSETILVQVRQTKELKIVVNVFSPENVTLNWYGPRGIQLHPDVEKYGIESGNHQAILKVFNLDLRDAGKYSLDAYNSNGKVSLNRLVIVQDKPNASLNHDLGLLPLDSIANFSCVVWSPKPVIVNWFFRSCDLRKPGDCDGERNSMQPLLTTMENNSMEAYDMFNFSLKSTQGILRCAASNSFGSGSDSLKLYVSDHPCVRKTPHLWGEPEDMLVDGEDAFSVVEGENFTLNCASSVYNSTQYPEWRSR</sequence>
<comment type="subunit">
    <text evidence="1">Forms a complex composed of PDGFRL, TNK2 and GRB2.</text>
</comment>
<feature type="domain" description="Ig-like" evidence="3">
    <location>
        <begin position="167"/>
        <end position="259"/>
    </location>
</feature>
<dbReference type="InterPro" id="IPR003599">
    <property type="entry name" value="Ig_sub"/>
</dbReference>
<dbReference type="AlphaFoldDB" id="A0A2J7PNA9"/>
<feature type="domain" description="Ig-like" evidence="3">
    <location>
        <begin position="80"/>
        <end position="153"/>
    </location>
</feature>
<dbReference type="InterPro" id="IPR007110">
    <property type="entry name" value="Ig-like_dom"/>
</dbReference>
<dbReference type="SMART" id="SM00408">
    <property type="entry name" value="IGc2"/>
    <property type="match status" value="2"/>
</dbReference>
<dbReference type="InterPro" id="IPR013783">
    <property type="entry name" value="Ig-like_fold"/>
</dbReference>
<evidence type="ECO:0000313" key="4">
    <source>
        <dbReference type="EMBL" id="PNF17807.1"/>
    </source>
</evidence>
<dbReference type="Pfam" id="PF13895">
    <property type="entry name" value="Ig_2"/>
    <property type="match status" value="1"/>
</dbReference>
<dbReference type="InterPro" id="IPR013151">
    <property type="entry name" value="Immunoglobulin_dom"/>
</dbReference>
<proteinExistence type="predicted"/>
<evidence type="ECO:0000313" key="5">
    <source>
        <dbReference type="Proteomes" id="UP000235965"/>
    </source>
</evidence>
<dbReference type="InterPro" id="IPR003598">
    <property type="entry name" value="Ig_sub2"/>
</dbReference>
<dbReference type="Proteomes" id="UP000235965">
    <property type="component" value="Unassembled WGS sequence"/>
</dbReference>